<name>A0AAW2CWT0_9ROSI</name>
<protein>
    <submittedName>
        <fullName evidence="2">Uncharacterized protein</fullName>
    </submittedName>
</protein>
<gene>
    <name evidence="2" type="ORF">SO802_015066</name>
</gene>
<evidence type="ECO:0000256" key="1">
    <source>
        <dbReference type="SAM" id="Phobius"/>
    </source>
</evidence>
<comment type="caution">
    <text evidence="2">The sequence shown here is derived from an EMBL/GenBank/DDBJ whole genome shotgun (WGS) entry which is preliminary data.</text>
</comment>
<accession>A0AAW2CWT0</accession>
<dbReference type="AlphaFoldDB" id="A0AAW2CWT0"/>
<keyword evidence="1" id="KW-0812">Transmembrane</keyword>
<dbReference type="Proteomes" id="UP001459277">
    <property type="component" value="Unassembled WGS sequence"/>
</dbReference>
<evidence type="ECO:0000313" key="3">
    <source>
        <dbReference type="Proteomes" id="UP001459277"/>
    </source>
</evidence>
<proteinExistence type="predicted"/>
<organism evidence="2 3">
    <name type="scientific">Lithocarpus litseifolius</name>
    <dbReference type="NCBI Taxonomy" id="425828"/>
    <lineage>
        <taxon>Eukaryota</taxon>
        <taxon>Viridiplantae</taxon>
        <taxon>Streptophyta</taxon>
        <taxon>Embryophyta</taxon>
        <taxon>Tracheophyta</taxon>
        <taxon>Spermatophyta</taxon>
        <taxon>Magnoliopsida</taxon>
        <taxon>eudicotyledons</taxon>
        <taxon>Gunneridae</taxon>
        <taxon>Pentapetalae</taxon>
        <taxon>rosids</taxon>
        <taxon>fabids</taxon>
        <taxon>Fagales</taxon>
        <taxon>Fagaceae</taxon>
        <taxon>Lithocarpus</taxon>
    </lineage>
</organism>
<dbReference type="EMBL" id="JAZDWU010000005">
    <property type="protein sequence ID" value="KAL0001285.1"/>
    <property type="molecule type" value="Genomic_DNA"/>
</dbReference>
<sequence>MESFGGVASSGSAVNSCSRSEGKAMFEDQLKLVTVSGCWVFVGYYFAFAILILKIYCGCSFLLVADECSETTLEQISKHIDGILVEVEVEDMGLGKRGTVEVVAFISQ</sequence>
<keyword evidence="1" id="KW-1133">Transmembrane helix</keyword>
<keyword evidence="3" id="KW-1185">Reference proteome</keyword>
<feature type="transmembrane region" description="Helical" evidence="1">
    <location>
        <begin position="32"/>
        <end position="53"/>
    </location>
</feature>
<evidence type="ECO:0000313" key="2">
    <source>
        <dbReference type="EMBL" id="KAL0001285.1"/>
    </source>
</evidence>
<reference evidence="2 3" key="1">
    <citation type="submission" date="2024-01" db="EMBL/GenBank/DDBJ databases">
        <title>A telomere-to-telomere, gap-free genome of sweet tea (Lithocarpus litseifolius).</title>
        <authorList>
            <person name="Zhou J."/>
        </authorList>
    </citation>
    <scope>NUCLEOTIDE SEQUENCE [LARGE SCALE GENOMIC DNA]</scope>
    <source>
        <strain evidence="2">Zhou-2022a</strain>
        <tissue evidence="2">Leaf</tissue>
    </source>
</reference>
<keyword evidence="1" id="KW-0472">Membrane</keyword>